<dbReference type="OrthoDB" id="7230413at2"/>
<name>A0A0K8MES4_9PROT</name>
<keyword evidence="2" id="KW-1185">Reference proteome</keyword>
<proteinExistence type="predicted"/>
<protein>
    <submittedName>
        <fullName evidence="1">Uncharacterized protein</fullName>
    </submittedName>
</protein>
<dbReference type="Proteomes" id="UP000036771">
    <property type="component" value="Unassembled WGS sequence"/>
</dbReference>
<dbReference type="STRING" id="1629334.Cva_01699"/>
<organism evidence="1 2">
    <name type="scientific">Caedimonas varicaedens</name>
    <dbReference type="NCBI Taxonomy" id="1629334"/>
    <lineage>
        <taxon>Bacteria</taxon>
        <taxon>Pseudomonadati</taxon>
        <taxon>Pseudomonadota</taxon>
        <taxon>Alphaproteobacteria</taxon>
        <taxon>Holosporales</taxon>
        <taxon>Caedimonadaceae</taxon>
        <taxon>Caedimonas</taxon>
    </lineage>
</organism>
<accession>A0A0K8MES4</accession>
<dbReference type="EMBL" id="BBVC01000115">
    <property type="protein sequence ID" value="GAO99026.1"/>
    <property type="molecule type" value="Genomic_DNA"/>
</dbReference>
<evidence type="ECO:0000313" key="1">
    <source>
        <dbReference type="EMBL" id="GAO99026.1"/>
    </source>
</evidence>
<evidence type="ECO:0000313" key="2">
    <source>
        <dbReference type="Proteomes" id="UP000036771"/>
    </source>
</evidence>
<comment type="caution">
    <text evidence="1">The sequence shown here is derived from an EMBL/GenBank/DDBJ whole genome shotgun (WGS) entry which is preliminary data.</text>
</comment>
<gene>
    <name evidence="1" type="ORF">Cva_01699</name>
</gene>
<dbReference type="AlphaFoldDB" id="A0A0K8MES4"/>
<reference evidence="1 2" key="1">
    <citation type="submission" date="2015-03" db="EMBL/GenBank/DDBJ databases">
        <title>Caedibacter varicaedens, whole genome shotgun sequence.</title>
        <authorList>
            <person name="Suzuki H."/>
            <person name="Dapper A.L."/>
            <person name="Gibson A.K."/>
            <person name="Jackson C."/>
            <person name="Lee H."/>
            <person name="Pejaver V.R."/>
            <person name="Doak T."/>
            <person name="Lynch M."/>
        </authorList>
    </citation>
    <scope>NUCLEOTIDE SEQUENCE [LARGE SCALE GENOMIC DNA]</scope>
</reference>
<sequence>MPLKIETFNNTNGGQSFFKAIGHPLAVEKAQKLLQQMQHCQRLAIYDPVGYLGTFYELYDLRSLKISGIYVQRYEDLGREIAGQKAHLITDLSDCDGLFVVSFDSAAKLGHIRHLIPKGCPVYSLDDMRIPDHLLTYPQRYLDPLNFATNFAFFRDEGNLHTRLVTANYWSGYSGRPASLWCCLFDACGKRLADWTQELGKAYSTVTVDSEEIRKRFQLPAFCGQLFVHVVGAAGHDIVKYALDTLSDDGETLSCTHDANAWPADFYAGLPAPREDEQVILWVQNSHSCPIPAGSVGLNVMGSPDIAWWTEALPGFGSRALDVSRLLPKVRWPQQLEIQAGKYFVRPRYEILKKASGKRHIAHANVERTDLKPDPQIKKISSHFGKGFILPAPLLPTQKWRTIILPTPMATTQTKLPLALEIYDRHGKKMLRESFGVLSRTDSQSIDVTDLLQKSDISPDNHFGHVELMYDFDAGEEADGWLHGLFRYELRDGSHTAESSFGSHIFNTVTTYKNQPLSYRGTPPGLSTRLFLRLGSKGLDTHCHLIYPASKAWIPLSATSLQLMTAEGENVATKPLQIRCGGSHYWRASEFFSPQELMKAGDGAYIVIRDETCRLFGYHGLIDSSDRFSLDHMFGF</sequence>